<evidence type="ECO:0000256" key="1">
    <source>
        <dbReference type="SAM" id="MobiDB-lite"/>
    </source>
</evidence>
<gene>
    <name evidence="3" type="ORF">DES45_104473</name>
</gene>
<keyword evidence="4" id="KW-1185">Reference proteome</keyword>
<evidence type="ECO:0000313" key="3">
    <source>
        <dbReference type="EMBL" id="RDI59554.1"/>
    </source>
</evidence>
<proteinExistence type="predicted"/>
<organism evidence="3 4">
    <name type="scientific">Microvirga subterranea</name>
    <dbReference type="NCBI Taxonomy" id="186651"/>
    <lineage>
        <taxon>Bacteria</taxon>
        <taxon>Pseudomonadati</taxon>
        <taxon>Pseudomonadota</taxon>
        <taxon>Alphaproteobacteria</taxon>
        <taxon>Hyphomicrobiales</taxon>
        <taxon>Methylobacteriaceae</taxon>
        <taxon>Microvirga</taxon>
    </lineage>
</organism>
<name>A0A370HRK1_9HYPH</name>
<feature type="region of interest" description="Disordered" evidence="1">
    <location>
        <begin position="53"/>
        <end position="76"/>
    </location>
</feature>
<evidence type="ECO:0000256" key="2">
    <source>
        <dbReference type="SAM" id="Phobius"/>
    </source>
</evidence>
<sequence length="76" mass="8334">MQDRESEPEAGVDDSDEAARINFRDYPSSAVVVLAALGSGLAWLMYKWRKRKGSGQATTSDDAPSKTDASLRRTQD</sequence>
<dbReference type="AlphaFoldDB" id="A0A370HRK1"/>
<keyword evidence="2" id="KW-0812">Transmembrane</keyword>
<keyword evidence="2" id="KW-0472">Membrane</keyword>
<accession>A0A370HRK1</accession>
<feature type="transmembrane region" description="Helical" evidence="2">
    <location>
        <begin position="26"/>
        <end position="46"/>
    </location>
</feature>
<dbReference type="EMBL" id="QQBB01000004">
    <property type="protein sequence ID" value="RDI59554.1"/>
    <property type="molecule type" value="Genomic_DNA"/>
</dbReference>
<reference evidence="3 4" key="1">
    <citation type="submission" date="2018-07" db="EMBL/GenBank/DDBJ databases">
        <title>Genomic Encyclopedia of Type Strains, Phase IV (KMG-IV): sequencing the most valuable type-strain genomes for metagenomic binning, comparative biology and taxonomic classification.</title>
        <authorList>
            <person name="Goeker M."/>
        </authorList>
    </citation>
    <scope>NUCLEOTIDE SEQUENCE [LARGE SCALE GENOMIC DNA]</scope>
    <source>
        <strain evidence="3 4">DSM 14364</strain>
    </source>
</reference>
<evidence type="ECO:0000313" key="4">
    <source>
        <dbReference type="Proteomes" id="UP000254925"/>
    </source>
</evidence>
<feature type="compositionally biased region" description="Basic and acidic residues" evidence="1">
    <location>
        <begin position="63"/>
        <end position="76"/>
    </location>
</feature>
<comment type="caution">
    <text evidence="3">The sequence shown here is derived from an EMBL/GenBank/DDBJ whole genome shotgun (WGS) entry which is preliminary data.</text>
</comment>
<keyword evidence="2" id="KW-1133">Transmembrane helix</keyword>
<dbReference type="Proteomes" id="UP000254925">
    <property type="component" value="Unassembled WGS sequence"/>
</dbReference>
<protein>
    <submittedName>
        <fullName evidence="3">Uncharacterized protein</fullName>
    </submittedName>
</protein>